<dbReference type="AlphaFoldDB" id="A0AAD1WBI9"/>
<name>A0AAD1WBI9_PELCU</name>
<organism evidence="1 2">
    <name type="scientific">Pelobates cultripes</name>
    <name type="common">Western spadefoot toad</name>
    <dbReference type="NCBI Taxonomy" id="61616"/>
    <lineage>
        <taxon>Eukaryota</taxon>
        <taxon>Metazoa</taxon>
        <taxon>Chordata</taxon>
        <taxon>Craniata</taxon>
        <taxon>Vertebrata</taxon>
        <taxon>Euteleostomi</taxon>
        <taxon>Amphibia</taxon>
        <taxon>Batrachia</taxon>
        <taxon>Anura</taxon>
        <taxon>Pelobatoidea</taxon>
        <taxon>Pelobatidae</taxon>
        <taxon>Pelobates</taxon>
    </lineage>
</organism>
<reference evidence="1" key="1">
    <citation type="submission" date="2022-03" db="EMBL/GenBank/DDBJ databases">
        <authorList>
            <person name="Alioto T."/>
            <person name="Alioto T."/>
            <person name="Gomez Garrido J."/>
        </authorList>
    </citation>
    <scope>NUCLEOTIDE SEQUENCE</scope>
</reference>
<proteinExistence type="predicted"/>
<dbReference type="EMBL" id="OW240916">
    <property type="protein sequence ID" value="CAH2296980.1"/>
    <property type="molecule type" value="Genomic_DNA"/>
</dbReference>
<evidence type="ECO:0000313" key="1">
    <source>
        <dbReference type="EMBL" id="CAH2296980.1"/>
    </source>
</evidence>
<keyword evidence="2" id="KW-1185">Reference proteome</keyword>
<evidence type="ECO:0000313" key="2">
    <source>
        <dbReference type="Proteomes" id="UP001295444"/>
    </source>
</evidence>
<sequence>MPGPLWQPASIRELRSLLQPGITTPPAPQLPLGAHCRPIIAQLLLGRSPASTISVSPYAWYPRHELTIHMFLSSTKLSISLFHGRPFSQTHQTDRTATCCPLAASK</sequence>
<protein>
    <submittedName>
        <fullName evidence="1">Uncharacterized protein</fullName>
    </submittedName>
</protein>
<dbReference type="Proteomes" id="UP001295444">
    <property type="component" value="Chromosome 05"/>
</dbReference>
<accession>A0AAD1WBI9</accession>
<gene>
    <name evidence="1" type="ORF">PECUL_23A046527</name>
</gene>